<protein>
    <submittedName>
        <fullName evidence="1">Uncharacterized protein</fullName>
    </submittedName>
</protein>
<organism evidence="1">
    <name type="scientific">marine metagenome</name>
    <dbReference type="NCBI Taxonomy" id="408172"/>
    <lineage>
        <taxon>unclassified sequences</taxon>
        <taxon>metagenomes</taxon>
        <taxon>ecological metagenomes</taxon>
    </lineage>
</organism>
<reference evidence="1" key="1">
    <citation type="submission" date="2018-05" db="EMBL/GenBank/DDBJ databases">
        <authorList>
            <person name="Lanie J.A."/>
            <person name="Ng W.-L."/>
            <person name="Kazmierczak K.M."/>
            <person name="Andrzejewski T.M."/>
            <person name="Davidsen T.M."/>
            <person name="Wayne K.J."/>
            <person name="Tettelin H."/>
            <person name="Glass J.I."/>
            <person name="Rusch D."/>
            <person name="Podicherti R."/>
            <person name="Tsui H.-C.T."/>
            <person name="Winkler M.E."/>
        </authorList>
    </citation>
    <scope>NUCLEOTIDE SEQUENCE</scope>
</reference>
<dbReference type="EMBL" id="UINC01030798">
    <property type="protein sequence ID" value="SVB15770.1"/>
    <property type="molecule type" value="Genomic_DNA"/>
</dbReference>
<dbReference type="AlphaFoldDB" id="A0A382BPK7"/>
<accession>A0A382BPK7</accession>
<gene>
    <name evidence="1" type="ORF">METZ01_LOCUS168624</name>
</gene>
<sequence length="150" mass="16839">MQSLQKSIQSVIDSGRIGSPVFLRSMLQLPVKDISIEHATNILITLANLWMPSSPESIQARRSPDSIQLTTMIRYLGGQTAVLSVNRVATDQTVSIDLQLIGNKGTIYHETPPSRHHNQEFIIDLTETTDQNQLVQKSMDSGQWVKWEKV</sequence>
<proteinExistence type="predicted"/>
<name>A0A382BPK7_9ZZZZ</name>
<evidence type="ECO:0000313" key="1">
    <source>
        <dbReference type="EMBL" id="SVB15770.1"/>
    </source>
</evidence>